<proteinExistence type="predicted"/>
<dbReference type="CDD" id="cd00761">
    <property type="entry name" value="Glyco_tranf_GTA_type"/>
    <property type="match status" value="1"/>
</dbReference>
<dbReference type="Pfam" id="PF00535">
    <property type="entry name" value="Glycos_transf_2"/>
    <property type="match status" value="1"/>
</dbReference>
<reference evidence="2 3" key="1">
    <citation type="submission" date="2024-03" db="EMBL/GenBank/DDBJ databases">
        <title>Human intestinal bacterial collection.</title>
        <authorList>
            <person name="Pauvert C."/>
            <person name="Hitch T.C.A."/>
            <person name="Clavel T."/>
        </authorList>
    </citation>
    <scope>NUCLEOTIDE SEQUENCE [LARGE SCALE GENOMIC DNA]</scope>
    <source>
        <strain evidence="2 3">CLA-AA-H132</strain>
    </source>
</reference>
<evidence type="ECO:0000313" key="2">
    <source>
        <dbReference type="EMBL" id="MEQ2471953.1"/>
    </source>
</evidence>
<dbReference type="SUPFAM" id="SSF53448">
    <property type="entry name" value="Nucleotide-diphospho-sugar transferases"/>
    <property type="match status" value="1"/>
</dbReference>
<keyword evidence="2" id="KW-0808">Transferase</keyword>
<comment type="caution">
    <text evidence="2">The sequence shown here is derived from an EMBL/GenBank/DDBJ whole genome shotgun (WGS) entry which is preliminary data.</text>
</comment>
<dbReference type="InterPro" id="IPR001173">
    <property type="entry name" value="Glyco_trans_2-like"/>
</dbReference>
<dbReference type="InterPro" id="IPR029044">
    <property type="entry name" value="Nucleotide-diphossugar_trans"/>
</dbReference>
<dbReference type="EC" id="2.4.-.-" evidence="2"/>
<dbReference type="Proteomes" id="UP001438008">
    <property type="component" value="Unassembled WGS sequence"/>
</dbReference>
<dbReference type="PANTHER" id="PTHR22916">
    <property type="entry name" value="GLYCOSYLTRANSFERASE"/>
    <property type="match status" value="1"/>
</dbReference>
<keyword evidence="3" id="KW-1185">Reference proteome</keyword>
<gene>
    <name evidence="2" type="ORF">WMO29_05535</name>
</gene>
<name>A0ABV1FGK5_9FIRM</name>
<feature type="domain" description="Glycosyltransferase 2-like" evidence="1">
    <location>
        <begin position="7"/>
        <end position="137"/>
    </location>
</feature>
<dbReference type="GO" id="GO:0016757">
    <property type="term" value="F:glycosyltransferase activity"/>
    <property type="evidence" value="ECO:0007669"/>
    <property type="project" value="UniProtKB-KW"/>
</dbReference>
<evidence type="ECO:0000313" key="3">
    <source>
        <dbReference type="Proteomes" id="UP001438008"/>
    </source>
</evidence>
<protein>
    <submittedName>
        <fullName evidence="2">Glycosyltransferase family A protein</fullName>
        <ecNumber evidence="2">2.4.-.-</ecNumber>
    </submittedName>
</protein>
<keyword evidence="2" id="KW-0328">Glycosyltransferase</keyword>
<organism evidence="2 3">
    <name type="scientific">Laedolimicola intestinihominis</name>
    <dbReference type="NCBI Taxonomy" id="3133166"/>
    <lineage>
        <taxon>Bacteria</taxon>
        <taxon>Bacillati</taxon>
        <taxon>Bacillota</taxon>
        <taxon>Clostridia</taxon>
        <taxon>Lachnospirales</taxon>
        <taxon>Lachnospiraceae</taxon>
        <taxon>Laedolimicola</taxon>
    </lineage>
</organism>
<accession>A0ABV1FGK5</accession>
<dbReference type="PANTHER" id="PTHR22916:SF3">
    <property type="entry name" value="UDP-GLCNAC:BETAGAL BETA-1,3-N-ACETYLGLUCOSAMINYLTRANSFERASE-LIKE PROTEIN 1"/>
    <property type="match status" value="1"/>
</dbReference>
<sequence>MKDKSISVIIPVYNCEKEIINCVESVLGQSRKALISEIIIVNDGSNDGTLKTLNKIKKVDGIDIRIINQSNKGVSCARNAGINMAKSEWIAFIDSDDSWHKNKLKIQEQYIDSYTNISIIGANVNEKDQIIGWNKKISAGFVEAKDMIVRSFPQTSSVIARTEAIKEFGGFDPKQSYCEDMNLFIKIAFKYKYFHINKQLVCYGNGKPQIGGEKGLSADIKKMNAGAKKNLKDFHEIGILNNREYIFYYLFNELKYMRRIMKKIGRKYNESWNYNVK</sequence>
<dbReference type="RefSeq" id="WP_349164110.1">
    <property type="nucleotide sequence ID" value="NZ_JBBMFE010000003.1"/>
</dbReference>
<evidence type="ECO:0000259" key="1">
    <source>
        <dbReference type="Pfam" id="PF00535"/>
    </source>
</evidence>
<dbReference type="Gene3D" id="3.90.550.10">
    <property type="entry name" value="Spore Coat Polysaccharide Biosynthesis Protein SpsA, Chain A"/>
    <property type="match status" value="1"/>
</dbReference>
<dbReference type="EMBL" id="JBBMFE010000003">
    <property type="protein sequence ID" value="MEQ2471953.1"/>
    <property type="molecule type" value="Genomic_DNA"/>
</dbReference>